<comment type="caution">
    <text evidence="1">The sequence shown here is derived from an EMBL/GenBank/DDBJ whole genome shotgun (WGS) entry which is preliminary data.</text>
</comment>
<sequence length="145" mass="16279">MTFSNSSHSTSKLHRDFKHKPLTYHLYSGVSVSRRGIRLSMSASSIQRYWRLRSVLGSNQLGIVSKQYFLRYSSRRLGGGMRLRSTVSNTRFCLHLSVLTARTSSFAMADRMLNSFSEILASGTVVLITMPSTLSRVRLLSSPSP</sequence>
<evidence type="ECO:0000313" key="1">
    <source>
        <dbReference type="EMBL" id="PON58770.1"/>
    </source>
</evidence>
<proteinExistence type="predicted"/>
<reference evidence="2" key="1">
    <citation type="submission" date="2016-06" db="EMBL/GenBank/DDBJ databases">
        <title>Parallel loss of symbiosis genes in relatives of nitrogen-fixing non-legume Parasponia.</title>
        <authorList>
            <person name="Van Velzen R."/>
            <person name="Holmer R."/>
            <person name="Bu F."/>
            <person name="Rutten L."/>
            <person name="Van Zeijl A."/>
            <person name="Liu W."/>
            <person name="Santuari L."/>
            <person name="Cao Q."/>
            <person name="Sharma T."/>
            <person name="Shen D."/>
            <person name="Roswanjaya Y."/>
            <person name="Wardhani T."/>
            <person name="Kalhor M.S."/>
            <person name="Jansen J."/>
            <person name="Van den Hoogen J."/>
            <person name="Gungor B."/>
            <person name="Hartog M."/>
            <person name="Hontelez J."/>
            <person name="Verver J."/>
            <person name="Yang W.-C."/>
            <person name="Schijlen E."/>
            <person name="Repin R."/>
            <person name="Schilthuizen M."/>
            <person name="Schranz E."/>
            <person name="Heidstra R."/>
            <person name="Miyata K."/>
            <person name="Fedorova E."/>
            <person name="Kohlen W."/>
            <person name="Bisseling T."/>
            <person name="Smit S."/>
            <person name="Geurts R."/>
        </authorList>
    </citation>
    <scope>NUCLEOTIDE SEQUENCE [LARGE SCALE GENOMIC DNA]</scope>
    <source>
        <strain evidence="2">cv. RG33-2</strain>
    </source>
</reference>
<accession>A0A2P5CCI7</accession>
<dbReference type="EMBL" id="JXTC01000382">
    <property type="protein sequence ID" value="PON58770.1"/>
    <property type="molecule type" value="Genomic_DNA"/>
</dbReference>
<protein>
    <submittedName>
        <fullName evidence="1">Uncharacterized protein</fullName>
    </submittedName>
</protein>
<dbReference type="AlphaFoldDB" id="A0A2P5CCI7"/>
<dbReference type="InParanoid" id="A0A2P5CCI7"/>
<dbReference type="Proteomes" id="UP000237000">
    <property type="component" value="Unassembled WGS sequence"/>
</dbReference>
<organism evidence="1 2">
    <name type="scientific">Trema orientale</name>
    <name type="common">Charcoal tree</name>
    <name type="synonym">Celtis orientalis</name>
    <dbReference type="NCBI Taxonomy" id="63057"/>
    <lineage>
        <taxon>Eukaryota</taxon>
        <taxon>Viridiplantae</taxon>
        <taxon>Streptophyta</taxon>
        <taxon>Embryophyta</taxon>
        <taxon>Tracheophyta</taxon>
        <taxon>Spermatophyta</taxon>
        <taxon>Magnoliopsida</taxon>
        <taxon>eudicotyledons</taxon>
        <taxon>Gunneridae</taxon>
        <taxon>Pentapetalae</taxon>
        <taxon>rosids</taxon>
        <taxon>fabids</taxon>
        <taxon>Rosales</taxon>
        <taxon>Cannabaceae</taxon>
        <taxon>Trema</taxon>
    </lineage>
</organism>
<dbReference type="OrthoDB" id="10337199at2759"/>
<name>A0A2P5CCI7_TREOI</name>
<gene>
    <name evidence="1" type="ORF">TorRG33x02_290250</name>
</gene>
<keyword evidence="2" id="KW-1185">Reference proteome</keyword>
<evidence type="ECO:0000313" key="2">
    <source>
        <dbReference type="Proteomes" id="UP000237000"/>
    </source>
</evidence>